<dbReference type="PANTHER" id="PTHR36710">
    <property type="entry name" value="PECTINESTERASE INHIBITOR-LIKE"/>
    <property type="match status" value="1"/>
</dbReference>
<evidence type="ECO:0000259" key="5">
    <source>
        <dbReference type="SMART" id="SM00856"/>
    </source>
</evidence>
<dbReference type="Proteomes" id="UP000515121">
    <property type="component" value="Unplaced"/>
</dbReference>
<evidence type="ECO:0000256" key="2">
    <source>
        <dbReference type="ARBA" id="ARBA00023157"/>
    </source>
</evidence>
<gene>
    <name evidence="7" type="primary">LOC111306403</name>
</gene>
<dbReference type="GO" id="GO:0004857">
    <property type="term" value="F:enzyme inhibitor activity"/>
    <property type="evidence" value="ECO:0007669"/>
    <property type="project" value="InterPro"/>
</dbReference>
<evidence type="ECO:0000256" key="1">
    <source>
        <dbReference type="ARBA" id="ARBA00022729"/>
    </source>
</evidence>
<organism evidence="6 7">
    <name type="scientific">Durio zibethinus</name>
    <name type="common">Durian</name>
    <dbReference type="NCBI Taxonomy" id="66656"/>
    <lineage>
        <taxon>Eukaryota</taxon>
        <taxon>Viridiplantae</taxon>
        <taxon>Streptophyta</taxon>
        <taxon>Embryophyta</taxon>
        <taxon>Tracheophyta</taxon>
        <taxon>Spermatophyta</taxon>
        <taxon>Magnoliopsida</taxon>
        <taxon>eudicotyledons</taxon>
        <taxon>Gunneridae</taxon>
        <taxon>Pentapetalae</taxon>
        <taxon>rosids</taxon>
        <taxon>malvids</taxon>
        <taxon>Malvales</taxon>
        <taxon>Malvaceae</taxon>
        <taxon>Helicteroideae</taxon>
        <taxon>Durio</taxon>
    </lineage>
</organism>
<feature type="domain" description="Pectinesterase inhibitor" evidence="5">
    <location>
        <begin position="76"/>
        <end position="222"/>
    </location>
</feature>
<sequence length="229" mass="24895">MEINHFSIVLISLSCLFSFSASTSAPSPLPNDVIISDSEVPAWSPSSAPSSFDGQSFSFKPEREKNDQTFTILPGSVDPNLQRICGDTDHPIECLTTIVPFLGEKVAIEPVSILEVGIQAMDNKTKEALAEASELLLDPSTPKHIASCLETCIDSYNAILESDQKVLDAISIRDLYQLSMELSSNVENVHACEDAFEEADLESPIKEMDSLLGKMISNSLAIGVDMVHF</sequence>
<name>A0A6P6A5I6_DURZI</name>
<dbReference type="InterPro" id="IPR052421">
    <property type="entry name" value="PCW_Enzyme_Inhibitor"/>
</dbReference>
<dbReference type="InterPro" id="IPR006501">
    <property type="entry name" value="Pectinesterase_inhib_dom"/>
</dbReference>
<proteinExistence type="inferred from homology"/>
<dbReference type="RefSeq" id="XP_022760015.1">
    <property type="nucleotide sequence ID" value="XM_022904280.1"/>
</dbReference>
<evidence type="ECO:0000256" key="4">
    <source>
        <dbReference type="SAM" id="SignalP"/>
    </source>
</evidence>
<dbReference type="SUPFAM" id="SSF101148">
    <property type="entry name" value="Plant invertase/pectin methylesterase inhibitor"/>
    <property type="match status" value="1"/>
</dbReference>
<dbReference type="SMART" id="SM00856">
    <property type="entry name" value="PMEI"/>
    <property type="match status" value="1"/>
</dbReference>
<evidence type="ECO:0000256" key="3">
    <source>
        <dbReference type="ARBA" id="ARBA00038471"/>
    </source>
</evidence>
<dbReference type="InterPro" id="IPR035513">
    <property type="entry name" value="Invertase/methylesterase_inhib"/>
</dbReference>
<keyword evidence="1 4" id="KW-0732">Signal</keyword>
<evidence type="ECO:0000313" key="6">
    <source>
        <dbReference type="Proteomes" id="UP000515121"/>
    </source>
</evidence>
<comment type="similarity">
    <text evidence="3">Belongs to the PMEI family.</text>
</comment>
<protein>
    <submittedName>
        <fullName evidence="7">Uncharacterized protein LOC111306403</fullName>
    </submittedName>
</protein>
<reference evidence="7" key="1">
    <citation type="submission" date="2025-08" db="UniProtKB">
        <authorList>
            <consortium name="RefSeq"/>
        </authorList>
    </citation>
    <scope>IDENTIFICATION</scope>
    <source>
        <tissue evidence="7">Fruit stalk</tissue>
    </source>
</reference>
<dbReference type="AlphaFoldDB" id="A0A6P6A5I6"/>
<dbReference type="NCBIfam" id="TIGR01614">
    <property type="entry name" value="PME_inhib"/>
    <property type="match status" value="1"/>
</dbReference>
<keyword evidence="2" id="KW-1015">Disulfide bond</keyword>
<evidence type="ECO:0000313" key="7">
    <source>
        <dbReference type="RefSeq" id="XP_022760015.1"/>
    </source>
</evidence>
<accession>A0A6P6A5I6</accession>
<dbReference type="PANTHER" id="PTHR36710:SF21">
    <property type="entry name" value="PECTINESTERASE INHIBITOR DOMAIN-CONTAINING PROTEIN"/>
    <property type="match status" value="1"/>
</dbReference>
<dbReference type="GeneID" id="111306403"/>
<dbReference type="Pfam" id="PF04043">
    <property type="entry name" value="PMEI"/>
    <property type="match status" value="1"/>
</dbReference>
<dbReference type="CDD" id="cd15800">
    <property type="entry name" value="PMEI-like_2"/>
    <property type="match status" value="1"/>
</dbReference>
<dbReference type="Gene3D" id="1.20.140.40">
    <property type="entry name" value="Invertase/pectin methylesterase inhibitor family protein"/>
    <property type="match status" value="1"/>
</dbReference>
<dbReference type="KEGG" id="dzi:111306403"/>
<feature type="signal peptide" evidence="4">
    <location>
        <begin position="1"/>
        <end position="22"/>
    </location>
</feature>
<keyword evidence="6" id="KW-1185">Reference proteome</keyword>
<dbReference type="OrthoDB" id="770764at2759"/>
<feature type="chain" id="PRO_5028365576" evidence="4">
    <location>
        <begin position="23"/>
        <end position="229"/>
    </location>
</feature>